<feature type="transmembrane region" description="Helical" evidence="12">
    <location>
        <begin position="20"/>
        <end position="40"/>
    </location>
</feature>
<comment type="function">
    <text evidence="1 12">Required for the export of heme to the periplasm for the biogenesis of c-type cytochromes.</text>
</comment>
<evidence type="ECO:0000256" key="5">
    <source>
        <dbReference type="ARBA" id="ARBA00022448"/>
    </source>
</evidence>
<keyword evidence="11 12" id="KW-0472">Membrane</keyword>
<evidence type="ECO:0000256" key="6">
    <source>
        <dbReference type="ARBA" id="ARBA00022475"/>
    </source>
</evidence>
<evidence type="ECO:0000256" key="9">
    <source>
        <dbReference type="ARBA" id="ARBA00022748"/>
    </source>
</evidence>
<dbReference type="RefSeq" id="WP_249701290.1">
    <property type="nucleotide sequence ID" value="NZ_JAMFLX010000029.1"/>
</dbReference>
<evidence type="ECO:0000256" key="10">
    <source>
        <dbReference type="ARBA" id="ARBA00022989"/>
    </source>
</evidence>
<keyword evidence="7 12" id="KW-0997">Cell inner membrane</keyword>
<dbReference type="Proteomes" id="UP001203338">
    <property type="component" value="Unassembled WGS sequence"/>
</dbReference>
<evidence type="ECO:0000313" key="13">
    <source>
        <dbReference type="EMBL" id="MCL6271656.1"/>
    </source>
</evidence>
<organism evidence="13 14">
    <name type="scientific">Parendozoicomonas callyspongiae</name>
    <dbReference type="NCBI Taxonomy" id="2942213"/>
    <lineage>
        <taxon>Bacteria</taxon>
        <taxon>Pseudomonadati</taxon>
        <taxon>Pseudomonadota</taxon>
        <taxon>Gammaproteobacteria</taxon>
        <taxon>Oceanospirillales</taxon>
        <taxon>Endozoicomonadaceae</taxon>
        <taxon>Parendozoicomonas</taxon>
    </lineage>
</organism>
<keyword evidence="5 12" id="KW-0813">Transport</keyword>
<sequence>MYFEDLNSLISMGGHGPYVWGAYLLGFIVLGWNLVSPILHRKKTIAELRRQLRREGRL</sequence>
<evidence type="ECO:0000256" key="2">
    <source>
        <dbReference type="ARBA" id="ARBA00004377"/>
    </source>
</evidence>
<keyword evidence="9 12" id="KW-0201">Cytochrome c-type biogenesis</keyword>
<keyword evidence="10 12" id="KW-1133">Transmembrane helix</keyword>
<gene>
    <name evidence="13" type="primary">ccmD</name>
    <name evidence="13" type="ORF">M3P05_17195</name>
</gene>
<accession>A0ABT0PK55</accession>
<comment type="caution">
    <text evidence="13">The sequence shown here is derived from an EMBL/GenBank/DDBJ whole genome shotgun (WGS) entry which is preliminary data.</text>
</comment>
<dbReference type="Pfam" id="PF04995">
    <property type="entry name" value="CcmD"/>
    <property type="match status" value="1"/>
</dbReference>
<comment type="subcellular location">
    <subcellularLocation>
        <location evidence="2 12">Cell inner membrane</location>
        <topology evidence="2 12">Single-pass membrane protein</topology>
    </subcellularLocation>
</comment>
<dbReference type="InterPro" id="IPR052075">
    <property type="entry name" value="Heme_exporter_D"/>
</dbReference>
<evidence type="ECO:0000313" key="14">
    <source>
        <dbReference type="Proteomes" id="UP001203338"/>
    </source>
</evidence>
<dbReference type="PANTHER" id="PTHR37531">
    <property type="entry name" value="HEME EXPORTER PROTEIN D"/>
    <property type="match status" value="1"/>
</dbReference>
<evidence type="ECO:0000256" key="7">
    <source>
        <dbReference type="ARBA" id="ARBA00022519"/>
    </source>
</evidence>
<name>A0ABT0PK55_9GAMM</name>
<evidence type="ECO:0000256" key="1">
    <source>
        <dbReference type="ARBA" id="ARBA00002442"/>
    </source>
</evidence>
<protein>
    <recommendedName>
        <fullName evidence="4 12">Heme exporter protein D</fullName>
    </recommendedName>
</protein>
<evidence type="ECO:0000256" key="12">
    <source>
        <dbReference type="RuleBase" id="RU363101"/>
    </source>
</evidence>
<dbReference type="EMBL" id="JAMFLX010000029">
    <property type="protein sequence ID" value="MCL6271656.1"/>
    <property type="molecule type" value="Genomic_DNA"/>
</dbReference>
<proteinExistence type="inferred from homology"/>
<comment type="similarity">
    <text evidence="3 12">Belongs to the CcmD/CycX/HelD family.</text>
</comment>
<keyword evidence="8 12" id="KW-0812">Transmembrane</keyword>
<evidence type="ECO:0000256" key="11">
    <source>
        <dbReference type="ARBA" id="ARBA00023136"/>
    </source>
</evidence>
<keyword evidence="6 12" id="KW-1003">Cell membrane</keyword>
<dbReference type="NCBIfam" id="TIGR03141">
    <property type="entry name" value="cytochro_ccmD"/>
    <property type="match status" value="1"/>
</dbReference>
<evidence type="ECO:0000256" key="3">
    <source>
        <dbReference type="ARBA" id="ARBA00008741"/>
    </source>
</evidence>
<reference evidence="13 14" key="1">
    <citation type="submission" date="2022-05" db="EMBL/GenBank/DDBJ databases">
        <authorList>
            <person name="Park J.-S."/>
        </authorList>
    </citation>
    <scope>NUCLEOTIDE SEQUENCE [LARGE SCALE GENOMIC DNA]</scope>
    <source>
        <strain evidence="13 14">2012CJ34-2</strain>
    </source>
</reference>
<dbReference type="PANTHER" id="PTHR37531:SF1">
    <property type="entry name" value="HEME EXPORTER PROTEIN D"/>
    <property type="match status" value="1"/>
</dbReference>
<evidence type="ECO:0000256" key="4">
    <source>
        <dbReference type="ARBA" id="ARBA00016461"/>
    </source>
</evidence>
<evidence type="ECO:0000256" key="8">
    <source>
        <dbReference type="ARBA" id="ARBA00022692"/>
    </source>
</evidence>
<dbReference type="InterPro" id="IPR007078">
    <property type="entry name" value="Haem_export_protD_CcmD"/>
</dbReference>
<keyword evidence="14" id="KW-1185">Reference proteome</keyword>